<gene>
    <name evidence="3" type="ORF">WDS16_15490</name>
</gene>
<keyword evidence="1" id="KW-0472">Membrane</keyword>
<keyword evidence="4" id="KW-1185">Reference proteome</keyword>
<evidence type="ECO:0000313" key="3">
    <source>
        <dbReference type="EMBL" id="WXG66686.1"/>
    </source>
</evidence>
<keyword evidence="1" id="KW-0812">Transmembrane</keyword>
<evidence type="ECO:0000259" key="2">
    <source>
        <dbReference type="Pfam" id="PF04892"/>
    </source>
</evidence>
<evidence type="ECO:0000256" key="1">
    <source>
        <dbReference type="SAM" id="Phobius"/>
    </source>
</evidence>
<dbReference type="EMBL" id="CP147846">
    <property type="protein sequence ID" value="WXG66686.1"/>
    <property type="molecule type" value="Genomic_DNA"/>
</dbReference>
<dbReference type="Proteomes" id="UP001432000">
    <property type="component" value="Chromosome"/>
</dbReference>
<feature type="domain" description="VanZ-like" evidence="2">
    <location>
        <begin position="36"/>
        <end position="107"/>
    </location>
</feature>
<feature type="transmembrane region" description="Helical" evidence="1">
    <location>
        <begin position="39"/>
        <end position="56"/>
    </location>
</feature>
<feature type="transmembrane region" description="Helical" evidence="1">
    <location>
        <begin position="7"/>
        <end position="27"/>
    </location>
</feature>
<dbReference type="RefSeq" id="WP_338886130.1">
    <property type="nucleotide sequence ID" value="NZ_CP147846.1"/>
</dbReference>
<evidence type="ECO:0000313" key="4">
    <source>
        <dbReference type="Proteomes" id="UP001432000"/>
    </source>
</evidence>
<dbReference type="Pfam" id="PF04892">
    <property type="entry name" value="VanZ"/>
    <property type="match status" value="1"/>
</dbReference>
<name>A0ABZ2PG75_9NOCA</name>
<proteinExistence type="predicted"/>
<accession>A0ABZ2PG75</accession>
<protein>
    <submittedName>
        <fullName evidence="3">VanZ family protein</fullName>
    </submittedName>
</protein>
<organism evidence="3 4">
    <name type="scientific">Rhodococcus sovatensis</name>
    <dbReference type="NCBI Taxonomy" id="1805840"/>
    <lineage>
        <taxon>Bacteria</taxon>
        <taxon>Bacillati</taxon>
        <taxon>Actinomycetota</taxon>
        <taxon>Actinomycetes</taxon>
        <taxon>Mycobacteriales</taxon>
        <taxon>Nocardiaceae</taxon>
        <taxon>Rhodococcus</taxon>
    </lineage>
</organism>
<dbReference type="NCBIfam" id="NF037970">
    <property type="entry name" value="vanZ_1"/>
    <property type="match status" value="1"/>
</dbReference>
<dbReference type="PANTHER" id="PTHR28008">
    <property type="entry name" value="DOMAIN PROTEIN, PUTATIVE (AFU_ORTHOLOGUE AFUA_3G10980)-RELATED"/>
    <property type="match status" value="1"/>
</dbReference>
<keyword evidence="1" id="KW-1133">Transmembrane helix</keyword>
<dbReference type="PANTHER" id="PTHR28008:SF1">
    <property type="entry name" value="DOMAIN PROTEIN, PUTATIVE (AFU_ORTHOLOGUE AFUA_3G10980)-RELATED"/>
    <property type="match status" value="1"/>
</dbReference>
<feature type="transmembrane region" description="Helical" evidence="1">
    <location>
        <begin position="92"/>
        <end position="111"/>
    </location>
</feature>
<dbReference type="InterPro" id="IPR006976">
    <property type="entry name" value="VanZ-like"/>
</dbReference>
<reference evidence="3 4" key="1">
    <citation type="submission" date="2024-03" db="EMBL/GenBank/DDBJ databases">
        <title>Natural products discovery in diverse microorganisms through a two-stage MS feature dereplication strategy.</title>
        <authorList>
            <person name="Zhang R."/>
        </authorList>
    </citation>
    <scope>NUCLEOTIDE SEQUENCE [LARGE SCALE GENOMIC DNA]</scope>
    <source>
        <strain evidence="3 4">18930</strain>
    </source>
</reference>
<feature type="transmembrane region" description="Helical" evidence="1">
    <location>
        <begin position="63"/>
        <end position="80"/>
    </location>
</feature>
<sequence length="116" mass="12072">MPLPLKFYLPLAISMIAAMIILFTPASGVPTGFEHSDKIIHFALFAALAYSSRVATISAARTAVWTVTFAGLSEVLQAILPLGRSGSVSDALFDVLGVIAGLVLAVVVAPARPAIH</sequence>